<feature type="compositionally biased region" description="Low complexity" evidence="1">
    <location>
        <begin position="48"/>
        <end position="62"/>
    </location>
</feature>
<protein>
    <submittedName>
        <fullName evidence="2">Uncharacterized protein</fullName>
    </submittedName>
</protein>
<evidence type="ECO:0000313" key="3">
    <source>
        <dbReference type="Proteomes" id="UP001054945"/>
    </source>
</evidence>
<gene>
    <name evidence="2" type="ORF">CEXT_281821</name>
</gene>
<feature type="non-terminal residue" evidence="2">
    <location>
        <position position="1"/>
    </location>
</feature>
<dbReference type="EMBL" id="BPLR01000046">
    <property type="protein sequence ID" value="GIY91724.1"/>
    <property type="molecule type" value="Genomic_DNA"/>
</dbReference>
<feature type="region of interest" description="Disordered" evidence="1">
    <location>
        <begin position="34"/>
        <end position="62"/>
    </location>
</feature>
<dbReference type="AlphaFoldDB" id="A0AAV4XCN2"/>
<name>A0AAV4XCN2_CAEEX</name>
<sequence length="62" mass="6858">SESNHKFYREIIPETCGLKFKMWRNVIASNGVLKSTTSPSCVKSQMHSSSSTTSSDTSEISE</sequence>
<accession>A0AAV4XCN2</accession>
<dbReference type="Proteomes" id="UP001054945">
    <property type="component" value="Unassembled WGS sequence"/>
</dbReference>
<organism evidence="2 3">
    <name type="scientific">Caerostris extrusa</name>
    <name type="common">Bark spider</name>
    <name type="synonym">Caerostris bankana</name>
    <dbReference type="NCBI Taxonomy" id="172846"/>
    <lineage>
        <taxon>Eukaryota</taxon>
        <taxon>Metazoa</taxon>
        <taxon>Ecdysozoa</taxon>
        <taxon>Arthropoda</taxon>
        <taxon>Chelicerata</taxon>
        <taxon>Arachnida</taxon>
        <taxon>Araneae</taxon>
        <taxon>Araneomorphae</taxon>
        <taxon>Entelegynae</taxon>
        <taxon>Araneoidea</taxon>
        <taxon>Araneidae</taxon>
        <taxon>Caerostris</taxon>
    </lineage>
</organism>
<evidence type="ECO:0000313" key="2">
    <source>
        <dbReference type="EMBL" id="GIY91724.1"/>
    </source>
</evidence>
<keyword evidence="3" id="KW-1185">Reference proteome</keyword>
<evidence type="ECO:0000256" key="1">
    <source>
        <dbReference type="SAM" id="MobiDB-lite"/>
    </source>
</evidence>
<reference evidence="2 3" key="1">
    <citation type="submission" date="2021-06" db="EMBL/GenBank/DDBJ databases">
        <title>Caerostris extrusa draft genome.</title>
        <authorList>
            <person name="Kono N."/>
            <person name="Arakawa K."/>
        </authorList>
    </citation>
    <scope>NUCLEOTIDE SEQUENCE [LARGE SCALE GENOMIC DNA]</scope>
</reference>
<feature type="compositionally biased region" description="Polar residues" evidence="1">
    <location>
        <begin position="34"/>
        <end position="47"/>
    </location>
</feature>
<comment type="caution">
    <text evidence="2">The sequence shown here is derived from an EMBL/GenBank/DDBJ whole genome shotgun (WGS) entry which is preliminary data.</text>
</comment>
<proteinExistence type="predicted"/>